<dbReference type="PANTHER" id="PTHR12369">
    <property type="entry name" value="CHONDROITIN SYNTHASE"/>
    <property type="match status" value="1"/>
</dbReference>
<evidence type="ECO:0000256" key="2">
    <source>
        <dbReference type="ARBA" id="ARBA00009239"/>
    </source>
</evidence>
<evidence type="ECO:0000313" key="11">
    <source>
        <dbReference type="EMBL" id="KAK6170613.1"/>
    </source>
</evidence>
<keyword evidence="3 9" id="KW-0808">Transferase</keyword>
<dbReference type="Proteomes" id="UP001347796">
    <property type="component" value="Unassembled WGS sequence"/>
</dbReference>
<dbReference type="EC" id="2.4.1.-" evidence="9"/>
<dbReference type="GO" id="GO:0047238">
    <property type="term" value="F:glucuronosyl-N-acetylgalactosaminyl-proteoglycan 4-beta-N-acetylgalactosaminyltransferase activity"/>
    <property type="evidence" value="ECO:0007669"/>
    <property type="project" value="TreeGrafter"/>
</dbReference>
<evidence type="ECO:0000256" key="9">
    <source>
        <dbReference type="RuleBase" id="RU364016"/>
    </source>
</evidence>
<evidence type="ECO:0000256" key="10">
    <source>
        <dbReference type="SAM" id="Coils"/>
    </source>
</evidence>
<comment type="similarity">
    <text evidence="2 9">Belongs to the chondroitin N-acetylgalactosaminyltransferase family.</text>
</comment>
<evidence type="ECO:0000256" key="6">
    <source>
        <dbReference type="ARBA" id="ARBA00022989"/>
    </source>
</evidence>
<evidence type="ECO:0000256" key="3">
    <source>
        <dbReference type="ARBA" id="ARBA00022679"/>
    </source>
</evidence>
<proteinExistence type="inferred from homology"/>
<accession>A0AAN8J9M4</accession>
<organism evidence="11 12">
    <name type="scientific">Patella caerulea</name>
    <name type="common">Rayed Mediterranean limpet</name>
    <dbReference type="NCBI Taxonomy" id="87958"/>
    <lineage>
        <taxon>Eukaryota</taxon>
        <taxon>Metazoa</taxon>
        <taxon>Spiralia</taxon>
        <taxon>Lophotrochozoa</taxon>
        <taxon>Mollusca</taxon>
        <taxon>Gastropoda</taxon>
        <taxon>Patellogastropoda</taxon>
        <taxon>Patelloidea</taxon>
        <taxon>Patellidae</taxon>
        <taxon>Patella</taxon>
    </lineage>
</organism>
<sequence>MKTMPRILLLLFSLSVMTMMFIARCGLYMDGHLAQSTHGLPTSSRDHKDLKRHVRDVLQEKEVQHLKTIKGLQSQIDNLEARLKQAHIRYMNVSHHIESEARVKEVEIQTYHVMPKNLSDFSQFFNEQLQSAEILQGVSLKTEYDVVAFNRFTLNRVYLVDPGLGKRVIEKPIGYKKKDLLEIITHATEKLNVNRSAKAKMFSYEDFLEGIYRIEPTTGSHYELYFRDIDINGNNAYRKVTLMRPFGPPMIVKKNPVNTNQDWINIILPLSGRLDTFRLFMERFVTVCIKQDKRVYLTVVYFGMEGLQEVKNIMSHIAKQNKFKHMKLVTLNEKFARGRGLQIGALNWKSGDALLFLCDVDIVFSAEFLERCRLNTDRAKRVYYPIVFSLYNPNVVYALQDMTIPNLKDQLVISKDTGFWRDFGYGMTCQYRSDFLKIKGFDEHITGWGGEDVFLYQKFVRSDYMVVRATDPGIFHLWHEKYCDPNLTPEQYRSCIRSKALNEASHAQLGLLAFKDEVDIHRSFIKKSRGQYNPSREKY</sequence>
<comment type="caution">
    <text evidence="11">The sequence shown here is derived from an EMBL/GenBank/DDBJ whole genome shotgun (WGS) entry which is preliminary data.</text>
</comment>
<dbReference type="SUPFAM" id="SSF53448">
    <property type="entry name" value="Nucleotide-diphospho-sugar transferases"/>
    <property type="match status" value="1"/>
</dbReference>
<dbReference type="InterPro" id="IPR051227">
    <property type="entry name" value="CS_glycosyltransferase"/>
</dbReference>
<evidence type="ECO:0000256" key="8">
    <source>
        <dbReference type="ARBA" id="ARBA00023136"/>
    </source>
</evidence>
<feature type="coiled-coil region" evidence="10">
    <location>
        <begin position="62"/>
        <end position="89"/>
    </location>
</feature>
<evidence type="ECO:0000313" key="12">
    <source>
        <dbReference type="Proteomes" id="UP001347796"/>
    </source>
</evidence>
<comment type="subcellular location">
    <subcellularLocation>
        <location evidence="1 9">Golgi apparatus</location>
        <location evidence="1 9">Golgi stack membrane</location>
        <topology evidence="1 9">Single-pass type II membrane protein</topology>
    </subcellularLocation>
</comment>
<keyword evidence="5 9" id="KW-0735">Signal-anchor</keyword>
<dbReference type="EMBL" id="JAZGQO010000014">
    <property type="protein sequence ID" value="KAK6170613.1"/>
    <property type="molecule type" value="Genomic_DNA"/>
</dbReference>
<dbReference type="InterPro" id="IPR029044">
    <property type="entry name" value="Nucleotide-diphossugar_trans"/>
</dbReference>
<dbReference type="AlphaFoldDB" id="A0AAN8J9M4"/>
<dbReference type="PANTHER" id="PTHR12369:SF45">
    <property type="entry name" value="HEXOSYLTRANSFERASE"/>
    <property type="match status" value="1"/>
</dbReference>
<keyword evidence="8" id="KW-0472">Membrane</keyword>
<evidence type="ECO:0000256" key="4">
    <source>
        <dbReference type="ARBA" id="ARBA00022692"/>
    </source>
</evidence>
<protein>
    <recommendedName>
        <fullName evidence="9">Hexosyltransferase</fullName>
        <ecNumber evidence="9">2.4.1.-</ecNumber>
    </recommendedName>
</protein>
<dbReference type="Gene3D" id="3.90.550.10">
    <property type="entry name" value="Spore Coat Polysaccharide Biosynthesis Protein SpsA, Chain A"/>
    <property type="match status" value="1"/>
</dbReference>
<evidence type="ECO:0000256" key="7">
    <source>
        <dbReference type="ARBA" id="ARBA00023034"/>
    </source>
</evidence>
<evidence type="ECO:0000256" key="1">
    <source>
        <dbReference type="ARBA" id="ARBA00004447"/>
    </source>
</evidence>
<keyword evidence="12" id="KW-1185">Reference proteome</keyword>
<dbReference type="Pfam" id="PF05679">
    <property type="entry name" value="CHGN"/>
    <property type="match status" value="1"/>
</dbReference>
<keyword evidence="4" id="KW-0812">Transmembrane</keyword>
<dbReference type="InterPro" id="IPR008428">
    <property type="entry name" value="Chond_GalNAc"/>
</dbReference>
<keyword evidence="10" id="KW-0175">Coiled coil</keyword>
<keyword evidence="7 9" id="KW-0333">Golgi apparatus</keyword>
<name>A0AAN8J9M4_PATCE</name>
<dbReference type="GO" id="GO:0032580">
    <property type="term" value="C:Golgi cisterna membrane"/>
    <property type="evidence" value="ECO:0007669"/>
    <property type="project" value="UniProtKB-SubCell"/>
</dbReference>
<evidence type="ECO:0000256" key="5">
    <source>
        <dbReference type="ARBA" id="ARBA00022968"/>
    </source>
</evidence>
<gene>
    <name evidence="11" type="ORF">SNE40_018968</name>
</gene>
<keyword evidence="6" id="KW-1133">Transmembrane helix</keyword>
<reference evidence="11 12" key="1">
    <citation type="submission" date="2024-01" db="EMBL/GenBank/DDBJ databases">
        <title>The genome of the rayed Mediterranean limpet Patella caerulea (Linnaeus, 1758).</title>
        <authorList>
            <person name="Anh-Thu Weber A."/>
            <person name="Halstead-Nussloch G."/>
        </authorList>
    </citation>
    <scope>NUCLEOTIDE SEQUENCE [LARGE SCALE GENOMIC DNA]</scope>
    <source>
        <strain evidence="11">AATW-2023a</strain>
        <tissue evidence="11">Whole specimen</tissue>
    </source>
</reference>